<evidence type="ECO:0000313" key="3">
    <source>
        <dbReference type="Proteomes" id="UP000504634"/>
    </source>
</evidence>
<feature type="chain" id="PRO_5026744463" evidence="2">
    <location>
        <begin position="19"/>
        <end position="417"/>
    </location>
</feature>
<dbReference type="AlphaFoldDB" id="A0A6J2TKP3"/>
<protein>
    <submittedName>
        <fullName evidence="4">Uncharacterized protein LOC115626078</fullName>
    </submittedName>
</protein>
<evidence type="ECO:0000256" key="1">
    <source>
        <dbReference type="SAM" id="MobiDB-lite"/>
    </source>
</evidence>
<feature type="compositionally biased region" description="Low complexity" evidence="1">
    <location>
        <begin position="165"/>
        <end position="178"/>
    </location>
</feature>
<evidence type="ECO:0000256" key="2">
    <source>
        <dbReference type="SAM" id="SignalP"/>
    </source>
</evidence>
<name>A0A6J2TKP3_DROLE</name>
<reference evidence="4" key="1">
    <citation type="submission" date="2025-08" db="UniProtKB">
        <authorList>
            <consortium name="RefSeq"/>
        </authorList>
    </citation>
    <scope>IDENTIFICATION</scope>
    <source>
        <strain evidence="4">11010-0011.00</strain>
        <tissue evidence="4">Whole body</tissue>
    </source>
</reference>
<feature type="compositionally biased region" description="Low complexity" evidence="1">
    <location>
        <begin position="31"/>
        <end position="52"/>
    </location>
</feature>
<accession>A0A6J2TKP3</accession>
<proteinExistence type="predicted"/>
<organism evidence="3 4">
    <name type="scientific">Drosophila lebanonensis</name>
    <name type="common">Fruit fly</name>
    <name type="synonym">Scaptodrosophila lebanonensis</name>
    <dbReference type="NCBI Taxonomy" id="7225"/>
    <lineage>
        <taxon>Eukaryota</taxon>
        <taxon>Metazoa</taxon>
        <taxon>Ecdysozoa</taxon>
        <taxon>Arthropoda</taxon>
        <taxon>Hexapoda</taxon>
        <taxon>Insecta</taxon>
        <taxon>Pterygota</taxon>
        <taxon>Neoptera</taxon>
        <taxon>Endopterygota</taxon>
        <taxon>Diptera</taxon>
        <taxon>Brachycera</taxon>
        <taxon>Muscomorpha</taxon>
        <taxon>Ephydroidea</taxon>
        <taxon>Drosophilidae</taxon>
        <taxon>Scaptodrosophila</taxon>
    </lineage>
</organism>
<feature type="signal peptide" evidence="2">
    <location>
        <begin position="1"/>
        <end position="18"/>
    </location>
</feature>
<dbReference type="RefSeq" id="XP_030377191.1">
    <property type="nucleotide sequence ID" value="XM_030521331.1"/>
</dbReference>
<feature type="region of interest" description="Disordered" evidence="1">
    <location>
        <begin position="162"/>
        <end position="186"/>
    </location>
</feature>
<dbReference type="Proteomes" id="UP000504634">
    <property type="component" value="Unplaced"/>
</dbReference>
<dbReference type="OrthoDB" id="7686329at2759"/>
<evidence type="ECO:0000313" key="4">
    <source>
        <dbReference type="RefSeq" id="XP_030377191.1"/>
    </source>
</evidence>
<gene>
    <name evidence="4" type="primary">LOC115626078</name>
</gene>
<sequence>MLSLLVLGSLLLTTISSATSTSPYLSREDVASSSSTLTPTPTATSTTEPPISSETMLISTTLLPQQQPQPQPIPIKEDDNLLPLGELENALSRRTVTYDQRQEGQYNIRADLENFMIVLIPPGPQEGLSLLDLLTKSASHASKSKRKHFASRHGLKGSPIKSFYQQQQQQQQRLQQQQAERARGYGQTPQLAIMGTAGESQQAPMVSLPEFIEGRTPYHVDISASDDERQQVEVLPPPYFPQLIKPFHLDAEPTLIQALPPAEATSTAGSAAAPPASSLLEGYQQQPGAHYYRNSRALLGNSYLDTNRLSSEERPQLKKRRQELTIAVPLYRADLNAEANALYPPIDVPTYFQDRNWQLDEEPTPTQPKRFTFDLLADASHSQASPSSHEALIRELARCAPGQRRDSYGDCRQIEGY</sequence>
<keyword evidence="3" id="KW-1185">Reference proteome</keyword>
<dbReference type="GeneID" id="115626078"/>
<keyword evidence="2" id="KW-0732">Signal</keyword>
<feature type="region of interest" description="Disordered" evidence="1">
    <location>
        <begin position="22"/>
        <end position="52"/>
    </location>
</feature>